<name>A0A6A4TT01_SCOMX</name>
<evidence type="ECO:0000313" key="1">
    <source>
        <dbReference type="EMBL" id="KAF0045202.1"/>
    </source>
</evidence>
<reference evidence="1 2" key="1">
    <citation type="submission" date="2019-06" db="EMBL/GenBank/DDBJ databases">
        <title>Draft genomes of female and male turbot (Scophthalmus maximus).</title>
        <authorList>
            <person name="Xu H."/>
            <person name="Xu X.-W."/>
            <person name="Shao C."/>
            <person name="Chen S."/>
        </authorList>
    </citation>
    <scope>NUCLEOTIDE SEQUENCE [LARGE SCALE GENOMIC DNA]</scope>
    <source>
        <strain evidence="1">Ysfricsl-2016a</strain>
        <tissue evidence="1">Blood</tissue>
    </source>
</reference>
<dbReference type="EMBL" id="VEVO01000002">
    <property type="protein sequence ID" value="KAF0045202.1"/>
    <property type="molecule type" value="Genomic_DNA"/>
</dbReference>
<dbReference type="Proteomes" id="UP000438429">
    <property type="component" value="Unassembled WGS sequence"/>
</dbReference>
<protein>
    <submittedName>
        <fullName evidence="1">Uncharacterized protein</fullName>
    </submittedName>
</protein>
<dbReference type="AlphaFoldDB" id="A0A6A4TT01"/>
<accession>A0A6A4TT01</accession>
<organism evidence="1 2">
    <name type="scientific">Scophthalmus maximus</name>
    <name type="common">Turbot</name>
    <name type="synonym">Psetta maxima</name>
    <dbReference type="NCBI Taxonomy" id="52904"/>
    <lineage>
        <taxon>Eukaryota</taxon>
        <taxon>Metazoa</taxon>
        <taxon>Chordata</taxon>
        <taxon>Craniata</taxon>
        <taxon>Vertebrata</taxon>
        <taxon>Euteleostomi</taxon>
        <taxon>Actinopterygii</taxon>
        <taxon>Neopterygii</taxon>
        <taxon>Teleostei</taxon>
        <taxon>Neoteleostei</taxon>
        <taxon>Acanthomorphata</taxon>
        <taxon>Carangaria</taxon>
        <taxon>Pleuronectiformes</taxon>
        <taxon>Pleuronectoidei</taxon>
        <taxon>Scophthalmidae</taxon>
        <taxon>Scophthalmus</taxon>
    </lineage>
</organism>
<comment type="caution">
    <text evidence="1">The sequence shown here is derived from an EMBL/GenBank/DDBJ whole genome shotgun (WGS) entry which is preliminary data.</text>
</comment>
<sequence>MPRSYYYASHYYASAVGYSVLCCVASASSQAYVAAPEAESGESRSYSFVWSQSIGVTLMGHEKKEEKRTADMTMMTECGSSEVWEIMTLILSKTDSLINTGGILTGSRPLRWECSGELDCQDVMMLIHSVEAEIRSRACKWRTAHVCKHGGSRSLEDKPLVVVKEQKEPRLRFVPPHLSSLPQLDAAVSLGCQEVTKSLCTDGILSPMLKIMTAITGKFSSCEFDMYIHDHYNWTLFCVFLMLFTFEKCGQNIVCVREICSVTKL</sequence>
<evidence type="ECO:0000313" key="2">
    <source>
        <dbReference type="Proteomes" id="UP000438429"/>
    </source>
</evidence>
<gene>
    <name evidence="1" type="ORF">F2P81_001731</name>
</gene>
<proteinExistence type="predicted"/>